<dbReference type="EC" id="6.4.1.2" evidence="4"/>
<dbReference type="RefSeq" id="WP_052021074.1">
    <property type="nucleotide sequence ID" value="NZ_AYXG01000084.1"/>
</dbReference>
<dbReference type="OrthoDB" id="9803706at2"/>
<dbReference type="InterPro" id="IPR051047">
    <property type="entry name" value="AccD/PCCB"/>
</dbReference>
<dbReference type="Pfam" id="PF01039">
    <property type="entry name" value="Carboxyl_trans"/>
    <property type="match status" value="1"/>
</dbReference>
<dbReference type="PATRIC" id="fig|909613.9.peg.2485"/>
<comment type="caution">
    <text evidence="4">The sequence shown here is derived from an EMBL/GenBank/DDBJ whole genome shotgun (WGS) entry which is preliminary data.</text>
</comment>
<dbReference type="GO" id="GO:0006633">
    <property type="term" value="P:fatty acid biosynthetic process"/>
    <property type="evidence" value="ECO:0007669"/>
    <property type="project" value="InterPro"/>
</dbReference>
<evidence type="ECO:0000256" key="1">
    <source>
        <dbReference type="ARBA" id="ARBA00006102"/>
    </source>
</evidence>
<dbReference type="SUPFAM" id="SSF52096">
    <property type="entry name" value="ClpP/crotonase"/>
    <property type="match status" value="2"/>
</dbReference>
<organism evidence="4 5">
    <name type="scientific">Actinokineospora spheciospongiae</name>
    <dbReference type="NCBI Taxonomy" id="909613"/>
    <lineage>
        <taxon>Bacteria</taxon>
        <taxon>Bacillati</taxon>
        <taxon>Actinomycetota</taxon>
        <taxon>Actinomycetes</taxon>
        <taxon>Pseudonocardiales</taxon>
        <taxon>Pseudonocardiaceae</taxon>
        <taxon>Actinokineospora</taxon>
    </lineage>
</organism>
<dbReference type="InterPro" id="IPR029045">
    <property type="entry name" value="ClpP/crotonase-like_dom_sf"/>
</dbReference>
<dbReference type="GO" id="GO:0009317">
    <property type="term" value="C:acetyl-CoA carboxylase complex"/>
    <property type="evidence" value="ECO:0007669"/>
    <property type="project" value="InterPro"/>
</dbReference>
<dbReference type="Proteomes" id="UP000019277">
    <property type="component" value="Unassembled WGS sequence"/>
</dbReference>
<dbReference type="InterPro" id="IPR011762">
    <property type="entry name" value="COA_CT_N"/>
</dbReference>
<dbReference type="PROSITE" id="PS50980">
    <property type="entry name" value="COA_CT_NTER"/>
    <property type="match status" value="1"/>
</dbReference>
<evidence type="ECO:0000313" key="4">
    <source>
        <dbReference type="EMBL" id="EWC62232.1"/>
    </source>
</evidence>
<feature type="domain" description="CoA carboxyltransferase C-terminal" evidence="3">
    <location>
        <begin position="281"/>
        <end position="528"/>
    </location>
</feature>
<dbReference type="GO" id="GO:0016740">
    <property type="term" value="F:transferase activity"/>
    <property type="evidence" value="ECO:0007669"/>
    <property type="project" value="UniProtKB-KW"/>
</dbReference>
<evidence type="ECO:0000259" key="2">
    <source>
        <dbReference type="PROSITE" id="PS50980"/>
    </source>
</evidence>
<dbReference type="AlphaFoldDB" id="W7IZW4"/>
<dbReference type="InterPro" id="IPR034733">
    <property type="entry name" value="AcCoA_carboxyl_beta"/>
</dbReference>
<feature type="domain" description="CoA carboxyltransferase N-terminal" evidence="2">
    <location>
        <begin position="16"/>
        <end position="272"/>
    </location>
</feature>
<sequence>MFGEDKFDGRSFAPTTADRIADLTGRQDEVVRLAEKRAADRQHAKGKLTARERIDLLVDPGSFTELDMFTRHRTTDFGMDAQRPYGDGVVTGEATIDGRQVCLFSQDFTVFGGSMGEVFGGKVLKVMDLAMTLGCPIIGINDSGGARIQEGVVSLAYYAELGRRNAHASGVIPQISMILGPCAGGAVYSPAMTDFTVMVDDTSHMFVTGPEVVNAVTGQRVTQDQLGGAGVNSEVSGNAHYRAVDEPDAIEWVQTLLGYLPANNVEPAPVYDFDGDPEVTASDRVLDRIVPDSPNQGYDMYEVISRVLDDGEFTEIHAGFARNMICAFGRVEGRTVGVVANQPLHQAGVIDIDASEKAARFVRFCDAFDIPLVTFVDVPGYMPGMDQERGGIIRRGAKLIYSYSEATVPMVTVVVRKAYGGGYAVMGSKHLGADVNIAWPTAEIAVMGAQGAVQILHRRELNAAPEPEREALRRKLTDEYQQWQTTPYVAAERGYVDMVIPPSRTRVQVARALRSLRTKKQTLPAKKHGNIPL</sequence>
<proteinExistence type="inferred from homology"/>
<gene>
    <name evidence="4" type="ORF">UO65_2481</name>
</gene>
<dbReference type="GO" id="GO:0003989">
    <property type="term" value="F:acetyl-CoA carboxylase activity"/>
    <property type="evidence" value="ECO:0007669"/>
    <property type="project" value="UniProtKB-EC"/>
</dbReference>
<keyword evidence="4" id="KW-0436">Ligase</keyword>
<evidence type="ECO:0000259" key="3">
    <source>
        <dbReference type="PROSITE" id="PS50989"/>
    </source>
</evidence>
<dbReference type="eggNOG" id="COG4799">
    <property type="taxonomic scope" value="Bacteria"/>
</dbReference>
<dbReference type="PANTHER" id="PTHR43842">
    <property type="entry name" value="PROPIONYL-COA CARBOXYLASE BETA CHAIN"/>
    <property type="match status" value="1"/>
</dbReference>
<protein>
    <submittedName>
        <fullName evidence="4">Acetyl-coenzyme A carboxyl transferase alpha chain</fullName>
        <ecNumber evidence="4">6.4.1.2</ecNumber>
        <ecNumber evidence="4">6.4.1.3</ecNumber>
    </submittedName>
</protein>
<dbReference type="PRINTS" id="PR01070">
    <property type="entry name" value="ACCCTRFRASEB"/>
</dbReference>
<accession>W7IZW4</accession>
<dbReference type="STRING" id="909613.UO65_2481"/>
<dbReference type="EMBL" id="AYXG01000084">
    <property type="protein sequence ID" value="EWC62232.1"/>
    <property type="molecule type" value="Genomic_DNA"/>
</dbReference>
<keyword evidence="5" id="KW-1185">Reference proteome</keyword>
<comment type="similarity">
    <text evidence="1">Belongs to the AccD/PCCB family.</text>
</comment>
<dbReference type="PANTHER" id="PTHR43842:SF2">
    <property type="entry name" value="PROPIONYL-COA CARBOXYLASE BETA CHAIN, MITOCHONDRIAL"/>
    <property type="match status" value="1"/>
</dbReference>
<dbReference type="FunFam" id="3.90.226.10:FF:000016">
    <property type="entry name" value="Propionyl-CoA carboxylase, beta subunit"/>
    <property type="match status" value="1"/>
</dbReference>
<name>W7IZW4_9PSEU</name>
<dbReference type="InterPro" id="IPR000438">
    <property type="entry name" value="Acetyl_CoA_COase_Trfase_b_su"/>
</dbReference>
<dbReference type="InterPro" id="IPR011763">
    <property type="entry name" value="COA_CT_C"/>
</dbReference>
<dbReference type="Gene3D" id="3.90.226.10">
    <property type="entry name" value="2-enoyl-CoA Hydratase, Chain A, domain 1"/>
    <property type="match status" value="2"/>
</dbReference>
<dbReference type="FunFam" id="3.90.226.10:FF:000017">
    <property type="entry name" value="Propionyl-CoA carboxylase subunit beta 5"/>
    <property type="match status" value="1"/>
</dbReference>
<reference evidence="4 5" key="1">
    <citation type="journal article" date="2014" name="Genome Announc.">
        <title>Draft Genome Sequence of the Antitrypanosomally Active Sponge-Associated Bacterium Actinokineospora sp. Strain EG49.</title>
        <authorList>
            <person name="Harjes J."/>
            <person name="Ryu T."/>
            <person name="Abdelmohsen U.R."/>
            <person name="Moitinho-Silva L."/>
            <person name="Horn H."/>
            <person name="Ravasi T."/>
            <person name="Hentschel U."/>
        </authorList>
    </citation>
    <scope>NUCLEOTIDE SEQUENCE [LARGE SCALE GENOMIC DNA]</scope>
    <source>
        <strain evidence="4 5">EG49</strain>
    </source>
</reference>
<keyword evidence="4" id="KW-0808">Transferase</keyword>
<dbReference type="EC" id="6.4.1.3" evidence="4"/>
<dbReference type="GO" id="GO:0015977">
    <property type="term" value="P:carbon fixation"/>
    <property type="evidence" value="ECO:0007669"/>
    <property type="project" value="UniProtKB-ARBA"/>
</dbReference>
<dbReference type="PROSITE" id="PS50989">
    <property type="entry name" value="COA_CT_CTER"/>
    <property type="match status" value="1"/>
</dbReference>
<accession>A0A8E2WXV6</accession>
<evidence type="ECO:0000313" key="5">
    <source>
        <dbReference type="Proteomes" id="UP000019277"/>
    </source>
</evidence>
<dbReference type="GO" id="GO:0004658">
    <property type="term" value="F:propionyl-CoA carboxylase activity"/>
    <property type="evidence" value="ECO:0007669"/>
    <property type="project" value="UniProtKB-EC"/>
</dbReference>